<evidence type="ECO:0000259" key="9">
    <source>
        <dbReference type="Pfam" id="PF00535"/>
    </source>
</evidence>
<evidence type="ECO:0000313" key="10">
    <source>
        <dbReference type="EMBL" id="MBB5209160.1"/>
    </source>
</evidence>
<dbReference type="InterPro" id="IPR001173">
    <property type="entry name" value="Glyco_trans_2-like"/>
</dbReference>
<evidence type="ECO:0000256" key="3">
    <source>
        <dbReference type="ARBA" id="ARBA00022679"/>
    </source>
</evidence>
<evidence type="ECO:0000256" key="7">
    <source>
        <dbReference type="ARBA" id="ARBA00023136"/>
    </source>
</evidence>
<keyword evidence="1" id="KW-1003">Cell membrane</keyword>
<comment type="caution">
    <text evidence="10">The sequence shown here is derived from an EMBL/GenBank/DDBJ whole genome shotgun (WGS) entry which is preliminary data.</text>
</comment>
<dbReference type="GO" id="GO:0004582">
    <property type="term" value="F:dolichyl-phosphate beta-D-mannosyltransferase activity"/>
    <property type="evidence" value="ECO:0007669"/>
    <property type="project" value="UniProtKB-EC"/>
</dbReference>
<gene>
    <name evidence="10" type="ORF">HNQ52_002723</name>
</gene>
<keyword evidence="3 10" id="KW-0808">Transferase</keyword>
<keyword evidence="2 10" id="KW-0328">Glycosyltransferase</keyword>
<dbReference type="Pfam" id="PF00535">
    <property type="entry name" value="Glycos_transf_2"/>
    <property type="match status" value="1"/>
</dbReference>
<name>A0A7W8D9B1_9GAMM</name>
<dbReference type="CDD" id="cd04187">
    <property type="entry name" value="DPM1_like_bac"/>
    <property type="match status" value="1"/>
</dbReference>
<evidence type="ECO:0000256" key="1">
    <source>
        <dbReference type="ARBA" id="ARBA00022475"/>
    </source>
</evidence>
<dbReference type="GO" id="GO:0009103">
    <property type="term" value="P:lipopolysaccharide biosynthetic process"/>
    <property type="evidence" value="ECO:0007669"/>
    <property type="project" value="UniProtKB-KW"/>
</dbReference>
<dbReference type="Gene3D" id="3.90.550.10">
    <property type="entry name" value="Spore Coat Polysaccharide Biosynthesis Protein SpsA, Chain A"/>
    <property type="match status" value="1"/>
</dbReference>
<feature type="transmembrane region" description="Helical" evidence="8">
    <location>
        <begin position="223"/>
        <end position="243"/>
    </location>
</feature>
<dbReference type="InterPro" id="IPR050256">
    <property type="entry name" value="Glycosyltransferase_2"/>
</dbReference>
<dbReference type="PANTHER" id="PTHR48090">
    <property type="entry name" value="UNDECAPRENYL-PHOSPHATE 4-DEOXY-4-FORMAMIDO-L-ARABINOSE TRANSFERASE-RELATED"/>
    <property type="match status" value="1"/>
</dbReference>
<evidence type="ECO:0000256" key="4">
    <source>
        <dbReference type="ARBA" id="ARBA00022692"/>
    </source>
</evidence>
<dbReference type="InterPro" id="IPR029044">
    <property type="entry name" value="Nucleotide-diphossugar_trans"/>
</dbReference>
<keyword evidence="6 8" id="KW-1133">Transmembrane helix</keyword>
<dbReference type="SUPFAM" id="SSF53448">
    <property type="entry name" value="Nucleotide-diphospho-sugar transferases"/>
    <property type="match status" value="1"/>
</dbReference>
<keyword evidence="7 8" id="KW-0472">Membrane</keyword>
<evidence type="ECO:0000256" key="6">
    <source>
        <dbReference type="ARBA" id="ARBA00022989"/>
    </source>
</evidence>
<dbReference type="EMBL" id="JACHHP010000005">
    <property type="protein sequence ID" value="MBB5209160.1"/>
    <property type="molecule type" value="Genomic_DNA"/>
</dbReference>
<proteinExistence type="predicted"/>
<organism evidence="10 11">
    <name type="scientific">Chiayiivirga flava</name>
    <dbReference type="NCBI Taxonomy" id="659595"/>
    <lineage>
        <taxon>Bacteria</taxon>
        <taxon>Pseudomonadati</taxon>
        <taxon>Pseudomonadota</taxon>
        <taxon>Gammaproteobacteria</taxon>
        <taxon>Lysobacterales</taxon>
        <taxon>Lysobacteraceae</taxon>
        <taxon>Chiayiivirga</taxon>
    </lineage>
</organism>
<protein>
    <submittedName>
        <fullName evidence="10">Dolichol-phosphate mannosyltransferase</fullName>
        <ecNumber evidence="10">2.4.1.83</ecNumber>
    </submittedName>
</protein>
<accession>A0A7W8D9B1</accession>
<evidence type="ECO:0000313" key="11">
    <source>
        <dbReference type="Proteomes" id="UP000521199"/>
    </source>
</evidence>
<reference evidence="10 11" key="1">
    <citation type="submission" date="2020-08" db="EMBL/GenBank/DDBJ databases">
        <title>Genomic Encyclopedia of Type Strains, Phase IV (KMG-IV): sequencing the most valuable type-strain genomes for metagenomic binning, comparative biology and taxonomic classification.</title>
        <authorList>
            <person name="Goeker M."/>
        </authorList>
    </citation>
    <scope>NUCLEOTIDE SEQUENCE [LARGE SCALE GENOMIC DNA]</scope>
    <source>
        <strain evidence="10 11">DSM 24163</strain>
    </source>
</reference>
<evidence type="ECO:0000256" key="2">
    <source>
        <dbReference type="ARBA" id="ARBA00022676"/>
    </source>
</evidence>
<dbReference type="GO" id="GO:0005886">
    <property type="term" value="C:plasma membrane"/>
    <property type="evidence" value="ECO:0007669"/>
    <property type="project" value="TreeGrafter"/>
</dbReference>
<keyword evidence="11" id="KW-1185">Reference proteome</keyword>
<keyword evidence="5" id="KW-0448">Lipopolysaccharide biosynthesis</keyword>
<feature type="domain" description="Glycosyltransferase 2-like" evidence="9">
    <location>
        <begin position="2"/>
        <end position="154"/>
    </location>
</feature>
<keyword evidence="4 8" id="KW-0812">Transmembrane</keyword>
<dbReference type="AlphaFoldDB" id="A0A7W8D9B1"/>
<sequence>MYFEQECIARFIAECRAVLDPLGIEYEMVFCDDGSSDRTTAIIREHALSDLRIRLIELSYNHGKQAAVSAAIAHASGELLLYMDPDLQDPPEEIPRFLAAIGNDYDLVFGVRSEKKDRLLNRVFSRLFWATLEKFTGLEIPRGLAVMRIFNRRFADQFLRYAEQNRFIEGIFMHIGMRRGVIEIAQRARFAGVSKFNFRRKMALAFDAILDFSELPLTLAVKLGAWISALALAAVLTVVALKLALVDFQAGWPSLLSLLLLGFGVQLFFLGVAALYVGRIYREVKGRPLFSIRALVNLSPPDPPRGG</sequence>
<dbReference type="Proteomes" id="UP000521199">
    <property type="component" value="Unassembled WGS sequence"/>
</dbReference>
<evidence type="ECO:0000256" key="5">
    <source>
        <dbReference type="ARBA" id="ARBA00022985"/>
    </source>
</evidence>
<evidence type="ECO:0000256" key="8">
    <source>
        <dbReference type="SAM" id="Phobius"/>
    </source>
</evidence>
<dbReference type="PANTHER" id="PTHR48090:SF3">
    <property type="entry name" value="UNDECAPRENYL-PHOSPHATE 4-DEOXY-4-FORMAMIDO-L-ARABINOSE TRANSFERASE"/>
    <property type="match status" value="1"/>
</dbReference>
<dbReference type="EC" id="2.4.1.83" evidence="10"/>
<feature type="transmembrane region" description="Helical" evidence="8">
    <location>
        <begin position="255"/>
        <end position="277"/>
    </location>
</feature>